<dbReference type="FunFam" id="1.10.240.10:FF:000005">
    <property type="entry name" value="Tryptophan--tRNA ligase"/>
    <property type="match status" value="1"/>
</dbReference>
<keyword evidence="6 9" id="KW-0648">Protein biosynthesis</keyword>
<evidence type="ECO:0000256" key="3">
    <source>
        <dbReference type="ARBA" id="ARBA00022598"/>
    </source>
</evidence>
<evidence type="ECO:0000256" key="6">
    <source>
        <dbReference type="ARBA" id="ARBA00022917"/>
    </source>
</evidence>
<dbReference type="GO" id="GO:0005829">
    <property type="term" value="C:cytosol"/>
    <property type="evidence" value="ECO:0007669"/>
    <property type="project" value="TreeGrafter"/>
</dbReference>
<dbReference type="Gene3D" id="3.40.50.620">
    <property type="entry name" value="HUPs"/>
    <property type="match status" value="1"/>
</dbReference>
<evidence type="ECO:0000313" key="10">
    <source>
        <dbReference type="EMBL" id="OGI38321.1"/>
    </source>
</evidence>
<evidence type="ECO:0000256" key="5">
    <source>
        <dbReference type="ARBA" id="ARBA00022840"/>
    </source>
</evidence>
<dbReference type="PANTHER" id="PTHR43766">
    <property type="entry name" value="TRYPTOPHAN--TRNA LIGASE, MITOCHONDRIAL"/>
    <property type="match status" value="1"/>
</dbReference>
<accession>A0A1F6SZF1</accession>
<dbReference type="InterPro" id="IPR050203">
    <property type="entry name" value="Trp-tRNA_synthetase"/>
</dbReference>
<evidence type="ECO:0000256" key="1">
    <source>
        <dbReference type="ARBA" id="ARBA00005594"/>
    </source>
</evidence>
<dbReference type="PANTHER" id="PTHR43766:SF1">
    <property type="entry name" value="TRYPTOPHAN--TRNA LIGASE, MITOCHONDRIAL"/>
    <property type="match status" value="1"/>
</dbReference>
<reference evidence="10 11" key="1">
    <citation type="journal article" date="2016" name="Nat. Commun.">
        <title>Thousands of microbial genomes shed light on interconnected biogeochemical processes in an aquifer system.</title>
        <authorList>
            <person name="Anantharaman K."/>
            <person name="Brown C.T."/>
            <person name="Hug L.A."/>
            <person name="Sharon I."/>
            <person name="Castelle C.J."/>
            <person name="Probst A.J."/>
            <person name="Thomas B.C."/>
            <person name="Singh A."/>
            <person name="Wilkins M.J."/>
            <person name="Karaoz U."/>
            <person name="Brodie E.L."/>
            <person name="Williams K.H."/>
            <person name="Hubbard S.S."/>
            <person name="Banfield J.F."/>
        </authorList>
    </citation>
    <scope>NUCLEOTIDE SEQUENCE [LARGE SCALE GENOMIC DNA]</scope>
</reference>
<dbReference type="AlphaFoldDB" id="A0A1F6SZF1"/>
<dbReference type="STRING" id="1817756.A2140_09565"/>
<proteinExistence type="inferred from homology"/>
<dbReference type="InterPro" id="IPR014729">
    <property type="entry name" value="Rossmann-like_a/b/a_fold"/>
</dbReference>
<dbReference type="Pfam" id="PF00579">
    <property type="entry name" value="tRNA-synt_1b"/>
    <property type="match status" value="2"/>
</dbReference>
<comment type="similarity">
    <text evidence="1 9">Belongs to the class-I aminoacyl-tRNA synthetase family.</text>
</comment>
<keyword evidence="5 9" id="KW-0067">ATP-binding</keyword>
<feature type="non-terminal residue" evidence="10">
    <location>
        <position position="1"/>
    </location>
</feature>
<name>A0A1F6SZF1_9PROT</name>
<protein>
    <recommendedName>
        <fullName evidence="2">tryptophan--tRNA ligase</fullName>
        <ecNumber evidence="2">6.1.1.2</ecNumber>
    </recommendedName>
</protein>
<evidence type="ECO:0000256" key="2">
    <source>
        <dbReference type="ARBA" id="ARBA00013161"/>
    </source>
</evidence>
<evidence type="ECO:0000256" key="9">
    <source>
        <dbReference type="RuleBase" id="RU363036"/>
    </source>
</evidence>
<dbReference type="SUPFAM" id="SSF52374">
    <property type="entry name" value="Nucleotidylyl transferase"/>
    <property type="match status" value="1"/>
</dbReference>
<dbReference type="GO" id="GO:0004830">
    <property type="term" value="F:tryptophan-tRNA ligase activity"/>
    <property type="evidence" value="ECO:0007669"/>
    <property type="project" value="UniProtKB-EC"/>
</dbReference>
<evidence type="ECO:0000313" key="11">
    <source>
        <dbReference type="Proteomes" id="UP000178379"/>
    </source>
</evidence>
<dbReference type="GO" id="GO:0006436">
    <property type="term" value="P:tryptophanyl-tRNA aminoacylation"/>
    <property type="evidence" value="ECO:0007669"/>
    <property type="project" value="TreeGrafter"/>
</dbReference>
<comment type="caution">
    <text evidence="10">The sequence shown here is derived from an EMBL/GenBank/DDBJ whole genome shotgun (WGS) entry which is preliminary data.</text>
</comment>
<dbReference type="EC" id="6.1.1.2" evidence="2"/>
<dbReference type="Proteomes" id="UP000178379">
    <property type="component" value="Unassembled WGS sequence"/>
</dbReference>
<dbReference type="InterPro" id="IPR002305">
    <property type="entry name" value="aa-tRNA-synth_Ic"/>
</dbReference>
<evidence type="ECO:0000256" key="7">
    <source>
        <dbReference type="ARBA" id="ARBA00023146"/>
    </source>
</evidence>
<comment type="catalytic activity">
    <reaction evidence="8">
        <text>tRNA(Trp) + L-tryptophan + ATP = L-tryptophyl-tRNA(Trp) + AMP + diphosphate + H(+)</text>
        <dbReference type="Rhea" id="RHEA:24080"/>
        <dbReference type="Rhea" id="RHEA-COMP:9671"/>
        <dbReference type="Rhea" id="RHEA-COMP:9705"/>
        <dbReference type="ChEBI" id="CHEBI:15378"/>
        <dbReference type="ChEBI" id="CHEBI:30616"/>
        <dbReference type="ChEBI" id="CHEBI:33019"/>
        <dbReference type="ChEBI" id="CHEBI:57912"/>
        <dbReference type="ChEBI" id="CHEBI:78442"/>
        <dbReference type="ChEBI" id="CHEBI:78535"/>
        <dbReference type="ChEBI" id="CHEBI:456215"/>
        <dbReference type="EC" id="6.1.1.2"/>
    </reaction>
</comment>
<keyword evidence="4 9" id="KW-0547">Nucleotide-binding</keyword>
<dbReference type="EMBL" id="MFSQ01000124">
    <property type="protein sequence ID" value="OGI38321.1"/>
    <property type="molecule type" value="Genomic_DNA"/>
</dbReference>
<evidence type="ECO:0000256" key="8">
    <source>
        <dbReference type="ARBA" id="ARBA00049929"/>
    </source>
</evidence>
<keyword evidence="7 9" id="KW-0030">Aminoacyl-tRNA synthetase</keyword>
<evidence type="ECO:0000256" key="4">
    <source>
        <dbReference type="ARBA" id="ARBA00022741"/>
    </source>
</evidence>
<sequence length="261" mass="29327">AYRASRVPVGEDQVAHVELTREVARRFNHLYGREPGYEQQAEAAIKKLGKKNSKLYRDLRQAYLEHGDKEALATARAMLEQQKNMTLGDRERLFGFLEGGGRIILPEPEAMLTPTAKMPGLDGRKMSKSYDNTISLRDDPKVVEQKLKTMPTDPARVRRTDPGTPEKCPVWAFHEVYSDDGVRQWVQKGCRSAGIGCLECKQPVIEAVLKELKPIQERAAEFARDPMTVKNIVSDGCQRAREVAGETLTEVRQAMGLAYAQ</sequence>
<gene>
    <name evidence="10" type="ORF">A2140_09565</name>
</gene>
<organism evidence="10 11">
    <name type="scientific">Candidatus Muproteobacteria bacterium RBG_16_62_13</name>
    <dbReference type="NCBI Taxonomy" id="1817756"/>
    <lineage>
        <taxon>Bacteria</taxon>
        <taxon>Pseudomonadati</taxon>
        <taxon>Pseudomonadota</taxon>
        <taxon>Candidatus Muproteobacteria</taxon>
    </lineage>
</organism>
<dbReference type="GO" id="GO:0005524">
    <property type="term" value="F:ATP binding"/>
    <property type="evidence" value="ECO:0007669"/>
    <property type="project" value="UniProtKB-KW"/>
</dbReference>
<dbReference type="Gene3D" id="1.10.240.10">
    <property type="entry name" value="Tyrosyl-Transfer RNA Synthetase"/>
    <property type="match status" value="1"/>
</dbReference>
<keyword evidence="3 9" id="KW-0436">Ligase</keyword>